<evidence type="ECO:0000313" key="3">
    <source>
        <dbReference type="EMBL" id="AYF99246.1"/>
    </source>
</evidence>
<organism evidence="3 4">
    <name type="scientific">Protaetiibacter intestinalis</name>
    <dbReference type="NCBI Taxonomy" id="2419774"/>
    <lineage>
        <taxon>Bacteria</taxon>
        <taxon>Bacillati</taxon>
        <taxon>Actinomycetota</taxon>
        <taxon>Actinomycetes</taxon>
        <taxon>Micrococcales</taxon>
        <taxon>Microbacteriaceae</taxon>
        <taxon>Protaetiibacter</taxon>
    </lineage>
</organism>
<dbReference type="AlphaFoldDB" id="A0A387BDX2"/>
<dbReference type="OrthoDB" id="9786503at2"/>
<dbReference type="PANTHER" id="PTHR43861">
    <property type="entry name" value="TRANS-ACONITATE 2-METHYLTRANSFERASE-RELATED"/>
    <property type="match status" value="1"/>
</dbReference>
<keyword evidence="1 3" id="KW-0808">Transferase</keyword>
<keyword evidence="3" id="KW-0489">Methyltransferase</keyword>
<dbReference type="InterPro" id="IPR041698">
    <property type="entry name" value="Methyltransf_25"/>
</dbReference>
<dbReference type="InterPro" id="IPR029063">
    <property type="entry name" value="SAM-dependent_MTases_sf"/>
</dbReference>
<name>A0A387BDX2_9MICO</name>
<dbReference type="Proteomes" id="UP000278886">
    <property type="component" value="Chromosome"/>
</dbReference>
<proteinExistence type="predicted"/>
<reference evidence="4" key="1">
    <citation type="submission" date="2018-09" db="EMBL/GenBank/DDBJ databases">
        <title>Genome sequencing of strain 2DFWR-13.</title>
        <authorList>
            <person name="Heo J."/>
            <person name="Kim S.-J."/>
            <person name="Kwon S.-W."/>
        </authorList>
    </citation>
    <scope>NUCLEOTIDE SEQUENCE [LARGE SCALE GENOMIC DNA]</scope>
    <source>
        <strain evidence="4">2DFWR-13</strain>
    </source>
</reference>
<dbReference type="Gene3D" id="3.40.50.150">
    <property type="entry name" value="Vaccinia Virus protein VP39"/>
    <property type="match status" value="1"/>
</dbReference>
<evidence type="ECO:0000256" key="1">
    <source>
        <dbReference type="ARBA" id="ARBA00022679"/>
    </source>
</evidence>
<keyword evidence="4" id="KW-1185">Reference proteome</keyword>
<dbReference type="RefSeq" id="WP_120763615.1">
    <property type="nucleotide sequence ID" value="NZ_CP032630.1"/>
</dbReference>
<feature type="domain" description="Methyltransferase" evidence="2">
    <location>
        <begin position="44"/>
        <end position="133"/>
    </location>
</feature>
<sequence length="206" mass="22734">MSETFDKNFWESHWNHDPGHERQLLPANPYLETELAGLTPGTALDAGSGQGAEAIWLASHGWNVTGADISAHALSQAHARAAAEGIDVNWVESDLSIWQPKESYDLVTTFYAHPTIPQLEFYDRIAEWVRPGGSLLIVGHLHTDSTHHHHSTPAHASARAASVAERLTASGWRIDTAEERERLVQDPLGRTIPIADFIVRATRDLT</sequence>
<dbReference type="SUPFAM" id="SSF53335">
    <property type="entry name" value="S-adenosyl-L-methionine-dependent methyltransferases"/>
    <property type="match status" value="1"/>
</dbReference>
<dbReference type="Pfam" id="PF13649">
    <property type="entry name" value="Methyltransf_25"/>
    <property type="match status" value="1"/>
</dbReference>
<protein>
    <submittedName>
        <fullName evidence="3">Class I SAM-dependent methyltransferase</fullName>
    </submittedName>
</protein>
<accession>A0A387BDX2</accession>
<dbReference type="CDD" id="cd02440">
    <property type="entry name" value="AdoMet_MTases"/>
    <property type="match status" value="1"/>
</dbReference>
<gene>
    <name evidence="3" type="ORF">D7I47_13920</name>
</gene>
<dbReference type="KEGG" id="lyd:D7I47_13920"/>
<evidence type="ECO:0000313" key="4">
    <source>
        <dbReference type="Proteomes" id="UP000278886"/>
    </source>
</evidence>
<dbReference type="GO" id="GO:0008168">
    <property type="term" value="F:methyltransferase activity"/>
    <property type="evidence" value="ECO:0007669"/>
    <property type="project" value="UniProtKB-KW"/>
</dbReference>
<dbReference type="GO" id="GO:0032259">
    <property type="term" value="P:methylation"/>
    <property type="evidence" value="ECO:0007669"/>
    <property type="project" value="UniProtKB-KW"/>
</dbReference>
<evidence type="ECO:0000259" key="2">
    <source>
        <dbReference type="Pfam" id="PF13649"/>
    </source>
</evidence>
<dbReference type="EMBL" id="CP032630">
    <property type="protein sequence ID" value="AYF99246.1"/>
    <property type="molecule type" value="Genomic_DNA"/>
</dbReference>